<dbReference type="InterPro" id="IPR000524">
    <property type="entry name" value="Tscrpt_reg_HTH_GntR"/>
</dbReference>
<dbReference type="EMBL" id="FXBB01000055">
    <property type="protein sequence ID" value="SMG51250.1"/>
    <property type="molecule type" value="Genomic_DNA"/>
</dbReference>
<dbReference type="GO" id="GO:0003700">
    <property type="term" value="F:DNA-binding transcription factor activity"/>
    <property type="evidence" value="ECO:0007669"/>
    <property type="project" value="InterPro"/>
</dbReference>
<dbReference type="RefSeq" id="WP_085545694.1">
    <property type="nucleotide sequence ID" value="NZ_FXBB01000055.1"/>
</dbReference>
<dbReference type="SUPFAM" id="SSF48008">
    <property type="entry name" value="GntR ligand-binding domain-like"/>
    <property type="match status" value="1"/>
</dbReference>
<dbReference type="PANTHER" id="PTHR43537:SF5">
    <property type="entry name" value="UXU OPERON TRANSCRIPTIONAL REGULATOR"/>
    <property type="match status" value="1"/>
</dbReference>
<dbReference type="Pfam" id="PF00392">
    <property type="entry name" value="GntR"/>
    <property type="match status" value="1"/>
</dbReference>
<dbReference type="OrthoDB" id="5093at2"/>
<dbReference type="Gene3D" id="1.20.120.530">
    <property type="entry name" value="GntR ligand-binding domain-like"/>
    <property type="match status" value="1"/>
</dbReference>
<reference evidence="6" key="1">
    <citation type="submission" date="2017-04" db="EMBL/GenBank/DDBJ databases">
        <authorList>
            <person name="Varghese N."/>
            <person name="Submissions S."/>
        </authorList>
    </citation>
    <scope>NUCLEOTIDE SEQUENCE [LARGE SCALE GENOMIC DNA]</scope>
    <source>
        <strain evidence="6">USBA 82</strain>
    </source>
</reference>
<organism evidence="5 6">
    <name type="scientific">Dethiosulfovibrio salsuginis</name>
    <dbReference type="NCBI Taxonomy" id="561720"/>
    <lineage>
        <taxon>Bacteria</taxon>
        <taxon>Thermotogati</taxon>
        <taxon>Synergistota</taxon>
        <taxon>Synergistia</taxon>
        <taxon>Synergistales</taxon>
        <taxon>Dethiosulfovibrionaceae</taxon>
        <taxon>Dethiosulfovibrio</taxon>
    </lineage>
</organism>
<dbReference type="InterPro" id="IPR008920">
    <property type="entry name" value="TF_FadR/GntR_C"/>
</dbReference>
<evidence type="ECO:0000259" key="4">
    <source>
        <dbReference type="PROSITE" id="PS50949"/>
    </source>
</evidence>
<keyword evidence="1" id="KW-0805">Transcription regulation</keyword>
<dbReference type="CDD" id="cd07377">
    <property type="entry name" value="WHTH_GntR"/>
    <property type="match status" value="1"/>
</dbReference>
<dbReference type="SMART" id="SM00895">
    <property type="entry name" value="FCD"/>
    <property type="match status" value="1"/>
</dbReference>
<dbReference type="InterPro" id="IPR036390">
    <property type="entry name" value="WH_DNA-bd_sf"/>
</dbReference>
<gene>
    <name evidence="5" type="ORF">SAMN06275492_1555</name>
</gene>
<dbReference type="AlphaFoldDB" id="A0A1X7LC27"/>
<dbReference type="Pfam" id="PF07729">
    <property type="entry name" value="FCD"/>
    <property type="match status" value="1"/>
</dbReference>
<accession>A0A1X7LC27</accession>
<dbReference type="Gene3D" id="1.10.10.10">
    <property type="entry name" value="Winged helix-like DNA-binding domain superfamily/Winged helix DNA-binding domain"/>
    <property type="match status" value="1"/>
</dbReference>
<dbReference type="SUPFAM" id="SSF46785">
    <property type="entry name" value="Winged helix' DNA-binding domain"/>
    <property type="match status" value="1"/>
</dbReference>
<keyword evidence="3" id="KW-0804">Transcription</keyword>
<dbReference type="STRING" id="561720.SAMN06275492_1555"/>
<evidence type="ECO:0000313" key="6">
    <source>
        <dbReference type="Proteomes" id="UP000193355"/>
    </source>
</evidence>
<dbReference type="InterPro" id="IPR011711">
    <property type="entry name" value="GntR_C"/>
</dbReference>
<evidence type="ECO:0000313" key="5">
    <source>
        <dbReference type="EMBL" id="SMG51250.1"/>
    </source>
</evidence>
<evidence type="ECO:0000256" key="3">
    <source>
        <dbReference type="ARBA" id="ARBA00023163"/>
    </source>
</evidence>
<dbReference type="GO" id="GO:0003677">
    <property type="term" value="F:DNA binding"/>
    <property type="evidence" value="ECO:0007669"/>
    <property type="project" value="UniProtKB-KW"/>
</dbReference>
<dbReference type="Proteomes" id="UP000193355">
    <property type="component" value="Unassembled WGS sequence"/>
</dbReference>
<keyword evidence="2 5" id="KW-0238">DNA-binding</keyword>
<sequence length="232" mass="27143">MDTKKIKADEKAFMMIIDQIVAHRIRPGDRIYEPDLAETLKLSRTPVRHALSRLVAEGVLDKTKGRRGYTLPVLSKEDMEEVFATRSALEGKAIEIAAGKVTDKDISYLRELNERERSLFHLGRYKSEYAQVNEQFHSKIVELAGNRYLDRYFRQAYWRSSLYTFHFGLFYNIELDMPPETAFPDSEHRTYREHRKIIDSLERRDGAGSRTLLEEHVYNTIVRRGVRFSAPI</sequence>
<feature type="domain" description="HTH gntR-type" evidence="4">
    <location>
        <begin position="6"/>
        <end position="74"/>
    </location>
</feature>
<dbReference type="PROSITE" id="PS50949">
    <property type="entry name" value="HTH_GNTR"/>
    <property type="match status" value="1"/>
</dbReference>
<dbReference type="InterPro" id="IPR036388">
    <property type="entry name" value="WH-like_DNA-bd_sf"/>
</dbReference>
<evidence type="ECO:0000256" key="2">
    <source>
        <dbReference type="ARBA" id="ARBA00023125"/>
    </source>
</evidence>
<dbReference type="PANTHER" id="PTHR43537">
    <property type="entry name" value="TRANSCRIPTIONAL REGULATOR, GNTR FAMILY"/>
    <property type="match status" value="1"/>
</dbReference>
<evidence type="ECO:0000256" key="1">
    <source>
        <dbReference type="ARBA" id="ARBA00023015"/>
    </source>
</evidence>
<proteinExistence type="predicted"/>
<dbReference type="SMART" id="SM00345">
    <property type="entry name" value="HTH_GNTR"/>
    <property type="match status" value="1"/>
</dbReference>
<keyword evidence="6" id="KW-1185">Reference proteome</keyword>
<name>A0A1X7LC27_9BACT</name>
<protein>
    <submittedName>
        <fullName evidence="5">DNA-binding transcriptional regulator, GntR family</fullName>
    </submittedName>
</protein>